<proteinExistence type="predicted"/>
<reference evidence="2 3" key="1">
    <citation type="submission" date="2016-12" db="EMBL/GenBank/DDBJ databases">
        <title>The genomes of Aspergillus section Nigri reveals drivers in fungal speciation.</title>
        <authorList>
            <consortium name="DOE Joint Genome Institute"/>
            <person name="Vesth T.C."/>
            <person name="Nybo J."/>
            <person name="Theobald S."/>
            <person name="Brandl J."/>
            <person name="Frisvad J.C."/>
            <person name="Nielsen K.F."/>
            <person name="Lyhne E.K."/>
            <person name="Kogle M.E."/>
            <person name="Kuo A."/>
            <person name="Riley R."/>
            <person name="Clum A."/>
            <person name="Nolan M."/>
            <person name="Lipzen A."/>
            <person name="Salamov A."/>
            <person name="Henrissat B."/>
            <person name="Wiebenga A."/>
            <person name="De Vries R.P."/>
            <person name="Grigoriev I.V."/>
            <person name="Mortensen U.H."/>
            <person name="Andersen M.R."/>
            <person name="Baker S.E."/>
        </authorList>
    </citation>
    <scope>NUCLEOTIDE SEQUENCE [LARGE SCALE GENOMIC DNA]</scope>
    <source>
        <strain evidence="2 3">IBT 23096</strain>
    </source>
</reference>
<name>A0A2I2GAU9_9EURO</name>
<dbReference type="EMBL" id="MSFO01000003">
    <property type="protein sequence ID" value="PLB50008.1"/>
    <property type="molecule type" value="Genomic_DNA"/>
</dbReference>
<feature type="compositionally biased region" description="Pro residues" evidence="1">
    <location>
        <begin position="30"/>
        <end position="48"/>
    </location>
</feature>
<comment type="caution">
    <text evidence="2">The sequence shown here is derived from an EMBL/GenBank/DDBJ whole genome shotgun (WGS) entry which is preliminary data.</text>
</comment>
<keyword evidence="3" id="KW-1185">Reference proteome</keyword>
<protein>
    <submittedName>
        <fullName evidence="2">Uncharacterized protein</fullName>
    </submittedName>
</protein>
<feature type="region of interest" description="Disordered" evidence="1">
    <location>
        <begin position="1"/>
        <end position="61"/>
    </location>
</feature>
<feature type="compositionally biased region" description="Basic residues" evidence="1">
    <location>
        <begin position="1"/>
        <end position="28"/>
    </location>
</feature>
<accession>A0A2I2GAU9</accession>
<organism evidence="2 3">
    <name type="scientific">Aspergillus steynii IBT 23096</name>
    <dbReference type="NCBI Taxonomy" id="1392250"/>
    <lineage>
        <taxon>Eukaryota</taxon>
        <taxon>Fungi</taxon>
        <taxon>Dikarya</taxon>
        <taxon>Ascomycota</taxon>
        <taxon>Pezizomycotina</taxon>
        <taxon>Eurotiomycetes</taxon>
        <taxon>Eurotiomycetidae</taxon>
        <taxon>Eurotiales</taxon>
        <taxon>Aspergillaceae</taxon>
        <taxon>Aspergillus</taxon>
        <taxon>Aspergillus subgen. Circumdati</taxon>
    </lineage>
</organism>
<dbReference type="Proteomes" id="UP000234275">
    <property type="component" value="Unassembled WGS sequence"/>
</dbReference>
<dbReference type="GeneID" id="36555267"/>
<evidence type="ECO:0000256" key="1">
    <source>
        <dbReference type="SAM" id="MobiDB-lite"/>
    </source>
</evidence>
<dbReference type="AlphaFoldDB" id="A0A2I2GAU9"/>
<evidence type="ECO:0000313" key="2">
    <source>
        <dbReference type="EMBL" id="PLB50008.1"/>
    </source>
</evidence>
<evidence type="ECO:0000313" key="3">
    <source>
        <dbReference type="Proteomes" id="UP000234275"/>
    </source>
</evidence>
<dbReference type="OrthoDB" id="4156714at2759"/>
<dbReference type="VEuPathDB" id="FungiDB:P170DRAFT_424436"/>
<gene>
    <name evidence="2" type="ORF">P170DRAFT_424436</name>
</gene>
<dbReference type="RefSeq" id="XP_024705310.1">
    <property type="nucleotide sequence ID" value="XM_024847568.1"/>
</dbReference>
<sequence length="462" mass="52787">MGNRRKSKAAGKDTAKKRRSPRLAKKRSSPSPPIPPPPKEEPPAPAPDPHADTESNEPEGLHLGPLRDECLWFGTGPVKEYKRWGPLKPCWSVDYPRIEKVAGEMAGNFPWIDNEPSTWQTIEDEHIAKQLFQFAFDWAVEHAIRQEGRDSVEDFLSADQKQAILDGLDGYCITKEWDRLLEYLPEKTLHILPTLLVQALVSKATFDTMLANPFFFVDTVDNQTDEVDHVAPPLAVELYKTWRHIRKSELSSSLSLLFAYSFFRELIILPFHSTVNILGAEEWRSTTIRLFNDTTNRRCYNESIILRTVQHRKSIVKRLAEHLLSENHPLHPLLRPLTDPDEIKRRFDVLVSTLERVAILAVWVGTEPRGLLLTPINRHPCYDAKRSLSTTHWLSEVAEEEVDLTGRYPVLVTRPLMHRLDMTGGSDLNEVFTCAAEVVVSKPLRPDQIVGFQDDSRKYQGV</sequence>